<evidence type="ECO:0000313" key="1">
    <source>
        <dbReference type="EMBL" id="MBE5039821.1"/>
    </source>
</evidence>
<dbReference type="EMBL" id="JADCKB010000008">
    <property type="protein sequence ID" value="MBE5039821.1"/>
    <property type="molecule type" value="Genomic_DNA"/>
</dbReference>
<dbReference type="AlphaFoldDB" id="A0A9D5R7Z9"/>
<organism evidence="1 2">
    <name type="scientific">Ructibacterium gallinarum</name>
    <dbReference type="NCBI Taxonomy" id="2779355"/>
    <lineage>
        <taxon>Bacteria</taxon>
        <taxon>Bacillati</taxon>
        <taxon>Bacillota</taxon>
        <taxon>Clostridia</taxon>
        <taxon>Eubacteriales</taxon>
        <taxon>Oscillospiraceae</taxon>
        <taxon>Ructibacterium</taxon>
    </lineage>
</organism>
<gene>
    <name evidence="1" type="ORF">INF28_05005</name>
</gene>
<comment type="caution">
    <text evidence="1">The sequence shown here is derived from an EMBL/GenBank/DDBJ whole genome shotgun (WGS) entry which is preliminary data.</text>
</comment>
<sequence length="58" mass="6034">MKIKILKGCSGLFFSFCQGETAEVSAQLGKDLVGGGLAEEIKTVSAKTKAGVKENVES</sequence>
<dbReference type="RefSeq" id="WP_226392375.1">
    <property type="nucleotide sequence ID" value="NZ_JADCKB010000008.1"/>
</dbReference>
<keyword evidence="2" id="KW-1185">Reference proteome</keyword>
<evidence type="ECO:0000313" key="2">
    <source>
        <dbReference type="Proteomes" id="UP000806542"/>
    </source>
</evidence>
<dbReference type="Proteomes" id="UP000806542">
    <property type="component" value="Unassembled WGS sequence"/>
</dbReference>
<proteinExistence type="predicted"/>
<reference evidence="1" key="1">
    <citation type="submission" date="2020-10" db="EMBL/GenBank/DDBJ databases">
        <title>ChiBAC.</title>
        <authorList>
            <person name="Zenner C."/>
            <person name="Hitch T.C.A."/>
            <person name="Clavel T."/>
        </authorList>
    </citation>
    <scope>NUCLEOTIDE SEQUENCE</scope>
    <source>
        <strain evidence="1">DSM 107454</strain>
    </source>
</reference>
<accession>A0A9D5R7Z9</accession>
<protein>
    <submittedName>
        <fullName evidence="1">Uncharacterized protein</fullName>
    </submittedName>
</protein>
<name>A0A9D5R7Z9_9FIRM</name>